<dbReference type="Pfam" id="PF11614">
    <property type="entry name" value="FixG_C"/>
    <property type="match status" value="1"/>
</dbReference>
<name>A0A1G8WC27_9BACT</name>
<feature type="domain" description="4Fe-4S ferredoxin-type" evidence="8">
    <location>
        <begin position="260"/>
        <end position="287"/>
    </location>
</feature>
<dbReference type="PANTHER" id="PTHR30176">
    <property type="entry name" value="FERREDOXIN-TYPE PROTEIN NAPH"/>
    <property type="match status" value="1"/>
</dbReference>
<keyword evidence="7" id="KW-1133">Transmembrane helix</keyword>
<feature type="transmembrane region" description="Helical" evidence="7">
    <location>
        <begin position="83"/>
        <end position="104"/>
    </location>
</feature>
<evidence type="ECO:0000313" key="9">
    <source>
        <dbReference type="EMBL" id="SDJ75782.1"/>
    </source>
</evidence>
<keyword evidence="6" id="KW-0411">Iron-sulfur</keyword>
<dbReference type="InterPro" id="IPR014116">
    <property type="entry name" value="Cyt_c_oxidase_cbb3_FixG"/>
</dbReference>
<dbReference type="Pfam" id="PF12801">
    <property type="entry name" value="Fer4_5"/>
    <property type="match status" value="1"/>
</dbReference>
<evidence type="ECO:0000256" key="6">
    <source>
        <dbReference type="ARBA" id="ARBA00023014"/>
    </source>
</evidence>
<dbReference type="STRING" id="1075417.SAMN05421823_10130"/>
<sequence>MKPDHEQYRDSIATVDATGKRVWVYPKKPQGRLHNYRRVFSVLLLALFFAGPFITIGGQPLLLLNLFERRFVLLGQVFWPQDFYLFGLAMIIFVLFVIVFTVAYGRLFCGWACPQTVFMEMVFRKIEYLIEGDANQQRKLQAAPWTTEKLLKKGSKHFLFFLIALLFTHTVMAYLIGIEQVSAIVSSPPSAHWAGFTGLVFFTGAFYGTFAFMREQVCIAVCPYGRLQGVLLGRESIVVAYDWLRGEPRGKIRKQPPSTFAEKVVGDCVDCSLCVQVCPTGIDIRNGTQLECVNCTACIDACDGVMEKVGRPKGLIRYDSLQGIEERRHSVFTPRILGYSAVLVVLLGLFSYLLFSRTDVATTVLRVPGMLYQEQPHNRISNLYNIQFVNKTFEPMALDVRLKAPEGGSLRRVGDEALTLPPGEMVEGVYFIELPRSDLQARKTKITLQIFRQDELIDEIETSFMGPAK</sequence>
<keyword evidence="1" id="KW-0813">Transport</keyword>
<feature type="transmembrane region" description="Helical" evidence="7">
    <location>
        <begin position="336"/>
        <end position="355"/>
    </location>
</feature>
<protein>
    <submittedName>
        <fullName evidence="9">Cytochrome c oxidase accessory protein FixG</fullName>
    </submittedName>
</protein>
<dbReference type="PANTHER" id="PTHR30176:SF3">
    <property type="entry name" value="FERREDOXIN-TYPE PROTEIN NAPH"/>
    <property type="match status" value="1"/>
</dbReference>
<dbReference type="InterPro" id="IPR013783">
    <property type="entry name" value="Ig-like_fold"/>
</dbReference>
<dbReference type="InterPro" id="IPR017896">
    <property type="entry name" value="4Fe4S_Fe-S-bd"/>
</dbReference>
<dbReference type="Gene3D" id="2.60.40.10">
    <property type="entry name" value="Immunoglobulins"/>
    <property type="match status" value="1"/>
</dbReference>
<dbReference type="GO" id="GO:0005886">
    <property type="term" value="C:plasma membrane"/>
    <property type="evidence" value="ECO:0007669"/>
    <property type="project" value="TreeGrafter"/>
</dbReference>
<dbReference type="Gene3D" id="1.10.1060.10">
    <property type="entry name" value="Alpha-helical ferredoxin"/>
    <property type="match status" value="1"/>
</dbReference>
<dbReference type="Pfam" id="PF13746">
    <property type="entry name" value="Fer4_18"/>
    <property type="match status" value="1"/>
</dbReference>
<dbReference type="GO" id="GO:0051539">
    <property type="term" value="F:4 iron, 4 sulfur cluster binding"/>
    <property type="evidence" value="ECO:0007669"/>
    <property type="project" value="UniProtKB-KW"/>
</dbReference>
<keyword evidence="7" id="KW-0812">Transmembrane</keyword>
<evidence type="ECO:0000256" key="2">
    <source>
        <dbReference type="ARBA" id="ARBA00022485"/>
    </source>
</evidence>
<keyword evidence="2" id="KW-0004">4Fe-4S</keyword>
<dbReference type="InterPro" id="IPR009051">
    <property type="entry name" value="Helical_ferredxn"/>
</dbReference>
<feature type="transmembrane region" description="Helical" evidence="7">
    <location>
        <begin position="39"/>
        <end position="63"/>
    </location>
</feature>
<evidence type="ECO:0000256" key="4">
    <source>
        <dbReference type="ARBA" id="ARBA00022982"/>
    </source>
</evidence>
<keyword evidence="5" id="KW-0408">Iron</keyword>
<gene>
    <name evidence="9" type="ORF">SAMN05421823_10130</name>
</gene>
<dbReference type="InterPro" id="IPR017900">
    <property type="entry name" value="4Fe4S_Fe_S_CS"/>
</dbReference>
<dbReference type="PROSITE" id="PS00198">
    <property type="entry name" value="4FE4S_FER_1"/>
    <property type="match status" value="1"/>
</dbReference>
<dbReference type="InterPro" id="IPR051684">
    <property type="entry name" value="Electron_Trans/Redox"/>
</dbReference>
<keyword evidence="3" id="KW-0479">Metal-binding</keyword>
<proteinExistence type="predicted"/>
<evidence type="ECO:0000256" key="5">
    <source>
        <dbReference type="ARBA" id="ARBA00023004"/>
    </source>
</evidence>
<feature type="transmembrane region" description="Helical" evidence="7">
    <location>
        <begin position="158"/>
        <end position="178"/>
    </location>
</feature>
<evidence type="ECO:0000313" key="10">
    <source>
        <dbReference type="Proteomes" id="UP000198510"/>
    </source>
</evidence>
<feature type="transmembrane region" description="Helical" evidence="7">
    <location>
        <begin position="190"/>
        <end position="210"/>
    </location>
</feature>
<dbReference type="InterPro" id="IPR032879">
    <property type="entry name" value="FixG_C"/>
</dbReference>
<evidence type="ECO:0000259" key="8">
    <source>
        <dbReference type="PROSITE" id="PS51379"/>
    </source>
</evidence>
<dbReference type="GO" id="GO:0046872">
    <property type="term" value="F:metal ion binding"/>
    <property type="evidence" value="ECO:0007669"/>
    <property type="project" value="UniProtKB-KW"/>
</dbReference>
<evidence type="ECO:0000256" key="1">
    <source>
        <dbReference type="ARBA" id="ARBA00022448"/>
    </source>
</evidence>
<keyword evidence="10" id="KW-1185">Reference proteome</keyword>
<dbReference type="Proteomes" id="UP000198510">
    <property type="component" value="Unassembled WGS sequence"/>
</dbReference>
<reference evidence="9 10" key="1">
    <citation type="submission" date="2016-10" db="EMBL/GenBank/DDBJ databases">
        <authorList>
            <person name="de Groot N.N."/>
        </authorList>
    </citation>
    <scope>NUCLEOTIDE SEQUENCE [LARGE SCALE GENOMIC DNA]</scope>
    <source>
        <strain evidence="9 10">DSM 25186</strain>
    </source>
</reference>
<dbReference type="EMBL" id="FNFO01000001">
    <property type="protein sequence ID" value="SDJ75782.1"/>
    <property type="molecule type" value="Genomic_DNA"/>
</dbReference>
<accession>A0A1G8WC27</accession>
<dbReference type="SUPFAM" id="SSF54862">
    <property type="entry name" value="4Fe-4S ferredoxins"/>
    <property type="match status" value="1"/>
</dbReference>
<evidence type="ECO:0000256" key="7">
    <source>
        <dbReference type="SAM" id="Phobius"/>
    </source>
</evidence>
<evidence type="ECO:0000256" key="3">
    <source>
        <dbReference type="ARBA" id="ARBA00022723"/>
    </source>
</evidence>
<dbReference type="PROSITE" id="PS51379">
    <property type="entry name" value="4FE4S_FER_2"/>
    <property type="match status" value="1"/>
</dbReference>
<keyword evidence="4" id="KW-0249">Electron transport</keyword>
<keyword evidence="7" id="KW-0472">Membrane</keyword>
<dbReference type="NCBIfam" id="TIGR02745">
    <property type="entry name" value="ccoG_rdxA_fixG"/>
    <property type="match status" value="1"/>
</dbReference>
<dbReference type="AlphaFoldDB" id="A0A1G8WC27"/>
<dbReference type="RefSeq" id="WP_245705928.1">
    <property type="nucleotide sequence ID" value="NZ_FNFO01000001.1"/>
</dbReference>
<organism evidence="9 10">
    <name type="scientific">Catalinimonas alkaloidigena</name>
    <dbReference type="NCBI Taxonomy" id="1075417"/>
    <lineage>
        <taxon>Bacteria</taxon>
        <taxon>Pseudomonadati</taxon>
        <taxon>Bacteroidota</taxon>
        <taxon>Cytophagia</taxon>
        <taxon>Cytophagales</taxon>
        <taxon>Catalimonadaceae</taxon>
        <taxon>Catalinimonas</taxon>
    </lineage>
</organism>